<dbReference type="Proteomes" id="UP000694005">
    <property type="component" value="Chromosome A08"/>
</dbReference>
<dbReference type="EMBL" id="LS974624">
    <property type="protein sequence ID" value="CAG7896773.1"/>
    <property type="molecule type" value="Genomic_DNA"/>
</dbReference>
<feature type="transmembrane region" description="Helical" evidence="1">
    <location>
        <begin position="6"/>
        <end position="25"/>
    </location>
</feature>
<keyword evidence="1" id="KW-0812">Transmembrane</keyword>
<evidence type="ECO:0000313" key="3">
    <source>
        <dbReference type="Proteomes" id="UP000694005"/>
    </source>
</evidence>
<keyword evidence="1" id="KW-1133">Transmembrane helix</keyword>
<evidence type="ECO:0000256" key="1">
    <source>
        <dbReference type="SAM" id="Phobius"/>
    </source>
</evidence>
<accession>A0A8D9HCB7</accession>
<name>A0A8D9HCB7_BRACM</name>
<organism evidence="2 3">
    <name type="scientific">Brassica campestris</name>
    <name type="common">Field mustard</name>
    <dbReference type="NCBI Taxonomy" id="3711"/>
    <lineage>
        <taxon>Eukaryota</taxon>
        <taxon>Viridiplantae</taxon>
        <taxon>Streptophyta</taxon>
        <taxon>Embryophyta</taxon>
        <taxon>Tracheophyta</taxon>
        <taxon>Spermatophyta</taxon>
        <taxon>Magnoliopsida</taxon>
        <taxon>eudicotyledons</taxon>
        <taxon>Gunneridae</taxon>
        <taxon>Pentapetalae</taxon>
        <taxon>rosids</taxon>
        <taxon>malvids</taxon>
        <taxon>Brassicales</taxon>
        <taxon>Brassicaceae</taxon>
        <taxon>Brassiceae</taxon>
        <taxon>Brassica</taxon>
    </lineage>
</organism>
<proteinExistence type="predicted"/>
<reference evidence="2 3" key="1">
    <citation type="submission" date="2021-07" db="EMBL/GenBank/DDBJ databases">
        <authorList>
            <consortium name="Genoscope - CEA"/>
            <person name="William W."/>
        </authorList>
    </citation>
    <scope>NUCLEOTIDE SEQUENCE [LARGE SCALE GENOMIC DNA]</scope>
</reference>
<protein>
    <submittedName>
        <fullName evidence="2">Uncharacterized protein</fullName>
    </submittedName>
</protein>
<sequence length="68" mass="7537">MAILYLHPLQLSVVVTAVVGGSIIYRSKPILFSMARLDKVKNISMKLTCCNVFLFKVGAKDQQIIQAI</sequence>
<dbReference type="AlphaFoldDB" id="A0A8D9HCB7"/>
<gene>
    <name evidence="2" type="ORF">BRAPAZ1V2_A08P04390.2</name>
</gene>
<dbReference type="Gramene" id="A08p04390.2_BraZ1">
    <property type="protein sequence ID" value="A08p04390.2_BraZ1.CDS"/>
    <property type="gene ID" value="A08g04390.2_BraZ1"/>
</dbReference>
<evidence type="ECO:0000313" key="2">
    <source>
        <dbReference type="EMBL" id="CAG7896773.1"/>
    </source>
</evidence>
<keyword evidence="1" id="KW-0472">Membrane</keyword>